<evidence type="ECO:0000259" key="7">
    <source>
        <dbReference type="Pfam" id="PF00361"/>
    </source>
</evidence>
<name>A0A512DK11_9PROT</name>
<feature type="transmembrane region" description="Helical" evidence="6">
    <location>
        <begin position="81"/>
        <end position="101"/>
    </location>
</feature>
<evidence type="ECO:0000256" key="2">
    <source>
        <dbReference type="ARBA" id="ARBA00022692"/>
    </source>
</evidence>
<keyword evidence="4 6" id="KW-0472">Membrane</keyword>
<accession>A0A512DK11</accession>
<dbReference type="PANTHER" id="PTHR42829:SF2">
    <property type="entry name" value="NADH-UBIQUINONE OXIDOREDUCTASE CHAIN 5"/>
    <property type="match status" value="1"/>
</dbReference>
<dbReference type="GO" id="GO:0003954">
    <property type="term" value="F:NADH dehydrogenase activity"/>
    <property type="evidence" value="ECO:0007669"/>
    <property type="project" value="TreeGrafter"/>
</dbReference>
<proteinExistence type="predicted"/>
<dbReference type="GO" id="GO:0016020">
    <property type="term" value="C:membrane"/>
    <property type="evidence" value="ECO:0007669"/>
    <property type="project" value="UniProtKB-SubCell"/>
</dbReference>
<gene>
    <name evidence="9" type="ORF">SAE02_09620</name>
</gene>
<dbReference type="GO" id="GO:0008137">
    <property type="term" value="F:NADH dehydrogenase (ubiquinone) activity"/>
    <property type="evidence" value="ECO:0007669"/>
    <property type="project" value="InterPro"/>
</dbReference>
<evidence type="ECO:0000256" key="5">
    <source>
        <dbReference type="RuleBase" id="RU000320"/>
    </source>
</evidence>
<evidence type="ECO:0000313" key="9">
    <source>
        <dbReference type="EMBL" id="GEO36814.1"/>
    </source>
</evidence>
<dbReference type="GO" id="GO:0015990">
    <property type="term" value="P:electron transport coupled proton transport"/>
    <property type="evidence" value="ECO:0007669"/>
    <property type="project" value="TreeGrafter"/>
</dbReference>
<feature type="domain" description="NADH:quinone oxidoreductase/Mrp antiporter transmembrane" evidence="7">
    <location>
        <begin position="130"/>
        <end position="421"/>
    </location>
</feature>
<feature type="transmembrane region" description="Helical" evidence="6">
    <location>
        <begin position="253"/>
        <end position="273"/>
    </location>
</feature>
<dbReference type="PRINTS" id="PR01435">
    <property type="entry name" value="NPOXDRDTASE5"/>
</dbReference>
<keyword evidence="3 6" id="KW-1133">Transmembrane helix</keyword>
<dbReference type="PRINTS" id="PR01434">
    <property type="entry name" value="NADHDHGNASE5"/>
</dbReference>
<keyword evidence="9" id="KW-0830">Ubiquinone</keyword>
<dbReference type="Pfam" id="PF00361">
    <property type="entry name" value="Proton_antipo_M"/>
    <property type="match status" value="1"/>
</dbReference>
<evidence type="ECO:0000256" key="1">
    <source>
        <dbReference type="ARBA" id="ARBA00004127"/>
    </source>
</evidence>
<evidence type="ECO:0000259" key="8">
    <source>
        <dbReference type="Pfam" id="PF00662"/>
    </source>
</evidence>
<dbReference type="InterPro" id="IPR003945">
    <property type="entry name" value="NU5C-like"/>
</dbReference>
<feature type="domain" description="NADH-Ubiquinone oxidoreductase (complex I) chain 5 N-terminal" evidence="8">
    <location>
        <begin position="64"/>
        <end position="114"/>
    </location>
</feature>
<dbReference type="InterPro" id="IPR018393">
    <property type="entry name" value="NADHpl_OxRdtase_5_subgr"/>
</dbReference>
<evidence type="ECO:0000313" key="10">
    <source>
        <dbReference type="Proteomes" id="UP000321523"/>
    </source>
</evidence>
<feature type="transmembrane region" description="Helical" evidence="6">
    <location>
        <begin position="6"/>
        <end position="23"/>
    </location>
</feature>
<dbReference type="Pfam" id="PF00662">
    <property type="entry name" value="Proton_antipo_N"/>
    <property type="match status" value="1"/>
</dbReference>
<dbReference type="Proteomes" id="UP000321523">
    <property type="component" value="Unassembled WGS sequence"/>
</dbReference>
<dbReference type="InterPro" id="IPR001750">
    <property type="entry name" value="ND/Mrp_TM"/>
</dbReference>
<evidence type="ECO:0000256" key="4">
    <source>
        <dbReference type="ARBA" id="ARBA00023136"/>
    </source>
</evidence>
<evidence type="ECO:0000256" key="3">
    <source>
        <dbReference type="ARBA" id="ARBA00022989"/>
    </source>
</evidence>
<feature type="transmembrane region" description="Helical" evidence="6">
    <location>
        <begin position="372"/>
        <end position="399"/>
    </location>
</feature>
<comment type="subcellular location">
    <subcellularLocation>
        <location evidence="1">Endomembrane system</location>
        <topology evidence="1">Multi-pass membrane protein</topology>
    </subcellularLocation>
    <subcellularLocation>
        <location evidence="5">Membrane</location>
        <topology evidence="5">Multi-pass membrane protein</topology>
    </subcellularLocation>
</comment>
<keyword evidence="2 5" id="KW-0812">Transmembrane</keyword>
<feature type="transmembrane region" description="Helical" evidence="6">
    <location>
        <begin position="520"/>
        <end position="540"/>
    </location>
</feature>
<dbReference type="AlphaFoldDB" id="A0A512DK11"/>
<feature type="transmembrane region" description="Helical" evidence="6">
    <location>
        <begin position="176"/>
        <end position="194"/>
    </location>
</feature>
<dbReference type="EMBL" id="BJYZ01000003">
    <property type="protein sequence ID" value="GEO36814.1"/>
    <property type="molecule type" value="Genomic_DNA"/>
</dbReference>
<reference evidence="9 10" key="1">
    <citation type="submission" date="2019-07" db="EMBL/GenBank/DDBJ databases">
        <title>Whole genome shotgun sequence of Skermanella aerolata NBRC 106429.</title>
        <authorList>
            <person name="Hosoyama A."/>
            <person name="Uohara A."/>
            <person name="Ohji S."/>
            <person name="Ichikawa N."/>
        </authorList>
    </citation>
    <scope>NUCLEOTIDE SEQUENCE [LARGE SCALE GENOMIC DNA]</scope>
    <source>
        <strain evidence="9 10">NBRC 106429</strain>
    </source>
</reference>
<comment type="caution">
    <text evidence="9">The sequence shown here is derived from an EMBL/GenBank/DDBJ whole genome shotgun (WGS) entry which is preliminary data.</text>
</comment>
<feature type="transmembrane region" description="Helical" evidence="6">
    <location>
        <begin position="279"/>
        <end position="299"/>
    </location>
</feature>
<dbReference type="OrthoDB" id="9811798at2"/>
<evidence type="ECO:0000256" key="6">
    <source>
        <dbReference type="SAM" id="Phobius"/>
    </source>
</evidence>
<dbReference type="GO" id="GO:0012505">
    <property type="term" value="C:endomembrane system"/>
    <property type="evidence" value="ECO:0007669"/>
    <property type="project" value="UniProtKB-SubCell"/>
</dbReference>
<dbReference type="PANTHER" id="PTHR42829">
    <property type="entry name" value="NADH-UBIQUINONE OXIDOREDUCTASE CHAIN 5"/>
    <property type="match status" value="1"/>
</dbReference>
<feature type="transmembrane region" description="Helical" evidence="6">
    <location>
        <begin position="462"/>
        <end position="486"/>
    </location>
</feature>
<dbReference type="NCBIfam" id="NF005141">
    <property type="entry name" value="PRK06590.1"/>
    <property type="match status" value="1"/>
</dbReference>
<dbReference type="RefSeq" id="WP_044426151.1">
    <property type="nucleotide sequence ID" value="NZ_BJYZ01000003.1"/>
</dbReference>
<feature type="transmembrane region" description="Helical" evidence="6">
    <location>
        <begin position="214"/>
        <end position="232"/>
    </location>
</feature>
<sequence>MEIAAIFLPLLAAFIAGFFGRLIGDRGSQYITSGAVLLSALLSIWLFVDVALHGNARTIELFTWIDSGTFEVSWALKFDTLTAVMLIVVNVVSSMVHVYSIGYMSHDHHKPRFMAYLSLFTFFMLMLVTADNFVQMYFGWEGVGVASYLLINFWYEKPSANNASMKAFIVNRVGDFGFALGIMAIFYLFGSVHFDTVFAAAASKAGQTMNFLGFNLDALTVACLLLFMGAMGKSAQLGLHTWLPDAMEGPTPVSALIHAATMVTAGVFMVARLSPIFEYAPIALNVIAIVGASTAFVAATIGLTQYDIKRVIAYSTMSQLGYMFFALGVSAYSAAMFHLMTHAFFKALLFLGAGSVIHAMSDEQDIRKMGGVWRLIPITYAMMWIGSLALAGIPFFAGYYSKDMILEAAYAAHSGVGAYAFWLGIAAALMTAFYSWRLIILTFHGRPRANDRVMAHVHESPAIMTVPLAVLAVGALFSGMFAYNWFVGEGREAFWGEAIFVLHEHDTVEAAHHVPSWVPLAPFIAGVIGIALAYLFYMFVPQLPGIVTNALGGVYRFVYRKWMFDELYDRLFVQPARYLGYGLWKSGDGAIIDGVGPDGIAAATRDVAFRAARLQSGYVYHYAFVMVIGVVLLVGWFYFFG</sequence>
<dbReference type="InterPro" id="IPR001516">
    <property type="entry name" value="Proton_antipo_N"/>
</dbReference>
<feature type="transmembrane region" description="Helical" evidence="6">
    <location>
        <begin position="30"/>
        <end position="48"/>
    </location>
</feature>
<feature type="transmembrane region" description="Helical" evidence="6">
    <location>
        <begin position="320"/>
        <end position="337"/>
    </location>
</feature>
<keyword evidence="10" id="KW-1185">Reference proteome</keyword>
<dbReference type="Gene3D" id="1.20.5.2700">
    <property type="match status" value="1"/>
</dbReference>
<protein>
    <submittedName>
        <fullName evidence="9">NADH:ubiquinone oxidoreductase subunit L</fullName>
    </submittedName>
</protein>
<organism evidence="9 10">
    <name type="scientific">Skermanella aerolata</name>
    <dbReference type="NCBI Taxonomy" id="393310"/>
    <lineage>
        <taxon>Bacteria</taxon>
        <taxon>Pseudomonadati</taxon>
        <taxon>Pseudomonadota</taxon>
        <taxon>Alphaproteobacteria</taxon>
        <taxon>Rhodospirillales</taxon>
        <taxon>Azospirillaceae</taxon>
        <taxon>Skermanella</taxon>
    </lineage>
</organism>
<feature type="transmembrane region" description="Helical" evidence="6">
    <location>
        <begin position="419"/>
        <end position="441"/>
    </location>
</feature>
<dbReference type="NCBIfam" id="TIGR01974">
    <property type="entry name" value="NDH_I_L"/>
    <property type="match status" value="1"/>
</dbReference>
<feature type="transmembrane region" description="Helical" evidence="6">
    <location>
        <begin position="619"/>
        <end position="639"/>
    </location>
</feature>
<dbReference type="GO" id="GO:0042773">
    <property type="term" value="P:ATP synthesis coupled electron transport"/>
    <property type="evidence" value="ECO:0007669"/>
    <property type="project" value="InterPro"/>
</dbReference>
<feature type="transmembrane region" description="Helical" evidence="6">
    <location>
        <begin position="113"/>
        <end position="130"/>
    </location>
</feature>